<reference evidence="8" key="1">
    <citation type="submission" date="2018-12" db="EMBL/GenBank/DDBJ databases">
        <authorList>
            <person name="Will S."/>
            <person name="Neumann-Schaal M."/>
            <person name="Henke P."/>
        </authorList>
    </citation>
    <scope>NUCLEOTIDE SEQUENCE</scope>
    <source>
        <strain evidence="8">PCC 7102</strain>
    </source>
</reference>
<dbReference type="SMART" id="SM00155">
    <property type="entry name" value="PLDc"/>
    <property type="match status" value="2"/>
</dbReference>
<dbReference type="Pfam" id="PF13091">
    <property type="entry name" value="PLDc_2"/>
    <property type="match status" value="2"/>
</dbReference>
<keyword evidence="5" id="KW-0442">Lipid degradation</keyword>
<dbReference type="PROSITE" id="PS00018">
    <property type="entry name" value="EF_HAND_1"/>
    <property type="match status" value="1"/>
</dbReference>
<dbReference type="GO" id="GO:0004630">
    <property type="term" value="F:phospholipase D activity"/>
    <property type="evidence" value="ECO:0007669"/>
    <property type="project" value="UniProtKB-EC"/>
</dbReference>
<comment type="similarity">
    <text evidence="2">Belongs to the phospholipase D family.</text>
</comment>
<dbReference type="SUPFAM" id="SSF56024">
    <property type="entry name" value="Phospholipase D/nuclease"/>
    <property type="match status" value="2"/>
</dbReference>
<dbReference type="CDD" id="cd09173">
    <property type="entry name" value="PLDc_Nuc_like_unchar1_2"/>
    <property type="match status" value="1"/>
</dbReference>
<dbReference type="PROSITE" id="PS50035">
    <property type="entry name" value="PLD"/>
    <property type="match status" value="2"/>
</dbReference>
<dbReference type="PANTHER" id="PTHR43856:SF1">
    <property type="entry name" value="MITOCHONDRIAL CARDIOLIPIN HYDROLASE"/>
    <property type="match status" value="1"/>
</dbReference>
<dbReference type="PANTHER" id="PTHR43856">
    <property type="entry name" value="CARDIOLIPIN HYDROLASE"/>
    <property type="match status" value="1"/>
</dbReference>
<dbReference type="Gene3D" id="1.10.150.320">
    <property type="entry name" value="Photosystem II 12 kDa extrinsic protein"/>
    <property type="match status" value="1"/>
</dbReference>
<dbReference type="InterPro" id="IPR001736">
    <property type="entry name" value="PLipase_D/transphosphatidylase"/>
</dbReference>
<dbReference type="RefSeq" id="WP_127085845.1">
    <property type="nucleotide sequence ID" value="NZ_RSCL01000026.1"/>
</dbReference>
<dbReference type="EC" id="3.1.4.4" evidence="3"/>
<evidence type="ECO:0000256" key="5">
    <source>
        <dbReference type="ARBA" id="ARBA00022963"/>
    </source>
</evidence>
<dbReference type="GO" id="GO:0003677">
    <property type="term" value="F:DNA binding"/>
    <property type="evidence" value="ECO:0007669"/>
    <property type="project" value="InterPro"/>
</dbReference>
<organism evidence="8 9">
    <name type="scientific">Dulcicalothrix desertica PCC 7102</name>
    <dbReference type="NCBI Taxonomy" id="232991"/>
    <lineage>
        <taxon>Bacteria</taxon>
        <taxon>Bacillati</taxon>
        <taxon>Cyanobacteriota</taxon>
        <taxon>Cyanophyceae</taxon>
        <taxon>Nostocales</taxon>
        <taxon>Calotrichaceae</taxon>
        <taxon>Dulcicalothrix</taxon>
    </lineage>
</organism>
<evidence type="ECO:0000256" key="4">
    <source>
        <dbReference type="ARBA" id="ARBA00022801"/>
    </source>
</evidence>
<keyword evidence="6" id="KW-0443">Lipid metabolism</keyword>
<dbReference type="Gene3D" id="3.30.870.10">
    <property type="entry name" value="Endonuclease Chain A"/>
    <property type="match status" value="2"/>
</dbReference>
<accession>A0A3S1CCY7</accession>
<proteinExistence type="inferred from homology"/>
<evidence type="ECO:0000256" key="1">
    <source>
        <dbReference type="ARBA" id="ARBA00000798"/>
    </source>
</evidence>
<sequence>MNFKLIKKYISCSFILILTGCQNSCQQKKIEQTKLLPLPQDPLIQVYLNHSETLEYQEPYKDKKRQGNDLEKQIVDIIMGAKSQVDIAVQELRLPKIAQAIAAKQKAGVKVRLIIENTYNRPISSLSPQEVKKLKPREAQKYKEYRSFVDINQDGKLDTKEIEQRDALVILDKAKVTKLDDTSDGSRGSDLMHHKFVIVDNRFVIVTSANFTLSDVHGDYTKPETLGNANNLLKIDSPDIAALFTEEFNLMWGSGGKTSQKFGLKKPIRAPRTIKIGDSTVTVHFSPTSPTQPWTNSSNGLINTNLSAATKSVDMALFVFSEQRLANILEWRHQQNVQIRALLEKSFAYRSYSEGLDMMGLALSDKCKYEVDNKPWRQPITTVAIPSLQQGDLLHHKFGVIDNQTVITGSHNWSEAANSGNDETLLVIQNPVIAAHYTREFERLYKKSQPGIPQKIQQKIKSQQKQCQKIESPSTIENKSVQVNLNTATLAEIEALPGIGKKTAQRIIDARQLKPFTSLKDLERVKGLNYNKLQRLQGYVSW</sequence>
<dbReference type="InterPro" id="IPR018247">
    <property type="entry name" value="EF_Hand_1_Ca_BS"/>
</dbReference>
<dbReference type="AlphaFoldDB" id="A0A3S1CCY7"/>
<feature type="domain" description="PLD phosphodiesterase" evidence="7">
    <location>
        <begin position="390"/>
        <end position="417"/>
    </location>
</feature>
<dbReference type="GO" id="GO:0006281">
    <property type="term" value="P:DNA repair"/>
    <property type="evidence" value="ECO:0007669"/>
    <property type="project" value="InterPro"/>
</dbReference>
<dbReference type="Proteomes" id="UP000271624">
    <property type="component" value="Unassembled WGS sequence"/>
</dbReference>
<dbReference type="SMART" id="SM00278">
    <property type="entry name" value="HhH1"/>
    <property type="match status" value="1"/>
</dbReference>
<protein>
    <recommendedName>
        <fullName evidence="3">phospholipase D</fullName>
        <ecNumber evidence="3">3.1.4.4</ecNumber>
    </recommendedName>
</protein>
<dbReference type="OrthoDB" id="155099at2"/>
<dbReference type="EMBL" id="RSCL01000026">
    <property type="protein sequence ID" value="RUS99332.1"/>
    <property type="molecule type" value="Genomic_DNA"/>
</dbReference>
<evidence type="ECO:0000313" key="8">
    <source>
        <dbReference type="EMBL" id="RUS99332.1"/>
    </source>
</evidence>
<dbReference type="GO" id="GO:0006793">
    <property type="term" value="P:phosphorus metabolic process"/>
    <property type="evidence" value="ECO:0007669"/>
    <property type="project" value="UniProtKB-ARBA"/>
</dbReference>
<keyword evidence="4" id="KW-0378">Hydrolase</keyword>
<reference evidence="8" key="2">
    <citation type="journal article" date="2019" name="Genome Biol. Evol.">
        <title>Day and night: Metabolic profiles and evolutionary relationships of six axenic non-marine cyanobacteria.</title>
        <authorList>
            <person name="Will S.E."/>
            <person name="Henke P."/>
            <person name="Boedeker C."/>
            <person name="Huang S."/>
            <person name="Brinkmann H."/>
            <person name="Rohde M."/>
            <person name="Jarek M."/>
            <person name="Friedl T."/>
            <person name="Seufert S."/>
            <person name="Schumacher M."/>
            <person name="Overmann J."/>
            <person name="Neumann-Schaal M."/>
            <person name="Petersen J."/>
        </authorList>
    </citation>
    <scope>NUCLEOTIDE SEQUENCE [LARGE SCALE GENOMIC DNA]</scope>
    <source>
        <strain evidence="8">PCC 7102</strain>
    </source>
</reference>
<dbReference type="SUPFAM" id="SSF160975">
    <property type="entry name" value="AF1531-like"/>
    <property type="match status" value="1"/>
</dbReference>
<evidence type="ECO:0000256" key="3">
    <source>
        <dbReference type="ARBA" id="ARBA00012027"/>
    </source>
</evidence>
<name>A0A3S1CCY7_9CYAN</name>
<evidence type="ECO:0000313" key="9">
    <source>
        <dbReference type="Proteomes" id="UP000271624"/>
    </source>
</evidence>
<gene>
    <name evidence="8" type="ORF">DSM106972_077740</name>
</gene>
<evidence type="ECO:0000256" key="6">
    <source>
        <dbReference type="ARBA" id="ARBA00023098"/>
    </source>
</evidence>
<dbReference type="Pfam" id="PF12836">
    <property type="entry name" value="HHH_3"/>
    <property type="match status" value="1"/>
</dbReference>
<evidence type="ECO:0000256" key="2">
    <source>
        <dbReference type="ARBA" id="ARBA00008664"/>
    </source>
</evidence>
<dbReference type="InterPro" id="IPR003583">
    <property type="entry name" value="Hlx-hairpin-Hlx_DNA-bd_motif"/>
</dbReference>
<feature type="domain" description="PLD phosphodiesterase" evidence="7">
    <location>
        <begin position="188"/>
        <end position="215"/>
    </location>
</feature>
<dbReference type="GO" id="GO:0016042">
    <property type="term" value="P:lipid catabolic process"/>
    <property type="evidence" value="ECO:0007669"/>
    <property type="project" value="UniProtKB-KW"/>
</dbReference>
<comment type="caution">
    <text evidence="8">The sequence shown here is derived from an EMBL/GenBank/DDBJ whole genome shotgun (WGS) entry which is preliminary data.</text>
</comment>
<dbReference type="InterPro" id="IPR025202">
    <property type="entry name" value="PLD-like_dom"/>
</dbReference>
<comment type="catalytic activity">
    <reaction evidence="1">
        <text>a 1,2-diacyl-sn-glycero-3-phosphocholine + H2O = a 1,2-diacyl-sn-glycero-3-phosphate + choline + H(+)</text>
        <dbReference type="Rhea" id="RHEA:14445"/>
        <dbReference type="ChEBI" id="CHEBI:15354"/>
        <dbReference type="ChEBI" id="CHEBI:15377"/>
        <dbReference type="ChEBI" id="CHEBI:15378"/>
        <dbReference type="ChEBI" id="CHEBI:57643"/>
        <dbReference type="ChEBI" id="CHEBI:58608"/>
        <dbReference type="EC" id="3.1.4.4"/>
    </reaction>
</comment>
<evidence type="ECO:0000259" key="7">
    <source>
        <dbReference type="PROSITE" id="PS50035"/>
    </source>
</evidence>
<keyword evidence="9" id="KW-1185">Reference proteome</keyword>
<dbReference type="InterPro" id="IPR051406">
    <property type="entry name" value="PLD_domain"/>
</dbReference>
<dbReference type="GO" id="GO:0016891">
    <property type="term" value="F:RNA endonuclease activity producing 5'-phosphomonoesters, hydrolytic mechanism"/>
    <property type="evidence" value="ECO:0007669"/>
    <property type="project" value="TreeGrafter"/>
</dbReference>
<dbReference type="PROSITE" id="PS51257">
    <property type="entry name" value="PROKAR_LIPOPROTEIN"/>
    <property type="match status" value="1"/>
</dbReference>